<proteinExistence type="predicted"/>
<protein>
    <submittedName>
        <fullName evidence="1">Type VI secretion system baseplate subunit TssK</fullName>
    </submittedName>
</protein>
<dbReference type="PANTHER" id="PTHR35566:SF1">
    <property type="entry name" value="TYPE VI SECRETION SYSTEM BASEPLATE COMPONENT TSSK1"/>
    <property type="match status" value="1"/>
</dbReference>
<dbReference type="PANTHER" id="PTHR35566">
    <property type="entry name" value="BLR3599 PROTEIN"/>
    <property type="match status" value="1"/>
</dbReference>
<reference evidence="2" key="1">
    <citation type="journal article" date="2019" name="Int. J. Syst. Evol. Microbiol.">
        <title>The Global Catalogue of Microorganisms (GCM) 10K type strain sequencing project: providing services to taxonomists for standard genome sequencing and annotation.</title>
        <authorList>
            <consortium name="The Broad Institute Genomics Platform"/>
            <consortium name="The Broad Institute Genome Sequencing Center for Infectious Disease"/>
            <person name="Wu L."/>
            <person name="Ma J."/>
        </authorList>
    </citation>
    <scope>NUCLEOTIDE SEQUENCE [LARGE SCALE GENOMIC DNA]</scope>
    <source>
        <strain evidence="2">CGMCC 1.19062</strain>
    </source>
</reference>
<organism evidence="1 2">
    <name type="scientific">Lacibacterium aquatile</name>
    <dbReference type="NCBI Taxonomy" id="1168082"/>
    <lineage>
        <taxon>Bacteria</taxon>
        <taxon>Pseudomonadati</taxon>
        <taxon>Pseudomonadota</taxon>
        <taxon>Alphaproteobacteria</taxon>
        <taxon>Rhodospirillales</taxon>
        <taxon>Rhodospirillaceae</taxon>
    </lineage>
</organism>
<dbReference type="Pfam" id="PF05936">
    <property type="entry name" value="T6SS_VasE"/>
    <property type="match status" value="1"/>
</dbReference>
<dbReference type="EMBL" id="JBHUIP010000013">
    <property type="protein sequence ID" value="MFD2264250.1"/>
    <property type="molecule type" value="Genomic_DNA"/>
</dbReference>
<comment type="caution">
    <text evidence="1">The sequence shown here is derived from an EMBL/GenBank/DDBJ whole genome shotgun (WGS) entry which is preliminary data.</text>
</comment>
<evidence type="ECO:0000313" key="2">
    <source>
        <dbReference type="Proteomes" id="UP001597295"/>
    </source>
</evidence>
<evidence type="ECO:0000313" key="1">
    <source>
        <dbReference type="EMBL" id="MFD2264250.1"/>
    </source>
</evidence>
<sequence length="450" mass="48951">MTVAREPVPALLWHEGMMLSPQHFQQLVLRQEQVTLYHAAASTPFHWGLSSISFDRVALGAGNARVLELEAILPDGLIVKHIAERDLDTPLRLDLTPYAEAASRAPLTLYLAVPIGRSADGAGGELPRYETYEGAPLIDEAGGGEEISVQRLRPRCTLVVTTTAGQRPPAKYAALPIARITYENETFALSQTYVPPSLMVGERSTLGVLVADIARRAREKALYLAGRIAAAEAGGQPVTVETRAEIQGLAAGLPALEAMIGIGRAHPFTLYIELTRFAGLLSAFAAASVAPLFSRYDHDDPYPAFAEVRDVIMRTLDRVRESARPVPFLPEGQKFTLALEPAWTKSDRLLIGVRGPVNMAEAEIAAWVEASLIATRDKSQNLWDLRVSGAPRKPLDRGADLDFAPPRGTVLFDIAIKEDSITPGEVLEIWNPDTRGGRMRPTDVVLYVAT</sequence>
<dbReference type="InterPro" id="IPR010263">
    <property type="entry name" value="T6SS_TssK"/>
</dbReference>
<dbReference type="RefSeq" id="WP_379877321.1">
    <property type="nucleotide sequence ID" value="NZ_JBHUIP010000013.1"/>
</dbReference>
<dbReference type="Proteomes" id="UP001597295">
    <property type="component" value="Unassembled WGS sequence"/>
</dbReference>
<accession>A0ABW5DYF1</accession>
<dbReference type="NCBIfam" id="TIGR03353">
    <property type="entry name" value="VI_chp_4"/>
    <property type="match status" value="1"/>
</dbReference>
<gene>
    <name evidence="1" type="primary">tssK</name>
    <name evidence="1" type="ORF">ACFSM5_15210</name>
</gene>
<name>A0ABW5DYF1_9PROT</name>
<keyword evidence="2" id="KW-1185">Reference proteome</keyword>